<protein>
    <submittedName>
        <fullName evidence="1">Uncharacterized protein</fullName>
    </submittedName>
</protein>
<reference evidence="1 2" key="1">
    <citation type="submission" date="2017-03" db="EMBL/GenBank/DDBJ databases">
        <authorList>
            <person name="Safronova V.I."/>
            <person name="Sazanova A.L."/>
            <person name="Chirak E.R."/>
        </authorList>
    </citation>
    <scope>NUCLEOTIDE SEQUENCE [LARGE SCALE GENOMIC DNA]</scope>
    <source>
        <strain evidence="1 2">Tri-43</strain>
    </source>
</reference>
<gene>
    <name evidence="1" type="ORF">B5P46_11730</name>
</gene>
<accession>A0A4Q1UE88</accession>
<dbReference type="RefSeq" id="WP_129418789.1">
    <property type="nucleotide sequence ID" value="NZ_MZMU01000003.1"/>
</dbReference>
<dbReference type="EMBL" id="MZMU01000003">
    <property type="protein sequence ID" value="RXT29345.1"/>
    <property type="molecule type" value="Genomic_DNA"/>
</dbReference>
<proteinExistence type="predicted"/>
<evidence type="ECO:0000313" key="1">
    <source>
        <dbReference type="EMBL" id="RXT29345.1"/>
    </source>
</evidence>
<comment type="caution">
    <text evidence="1">The sequence shown here is derived from an EMBL/GenBank/DDBJ whole genome shotgun (WGS) entry which is preliminary data.</text>
</comment>
<name>A0A4Q1UE88_RHILE</name>
<evidence type="ECO:0000313" key="2">
    <source>
        <dbReference type="Proteomes" id="UP000290767"/>
    </source>
</evidence>
<dbReference type="Proteomes" id="UP000290767">
    <property type="component" value="Unassembled WGS sequence"/>
</dbReference>
<sequence length="99" mass="10950">MSASKNLLDRLIQIIEEKTDAVPPLKKEWDSDDHRRYHAAAERILEELVAEEAATVGTRFDGTSLKMAGIKTSSTSGAWGALANWKNAAQRRIDEGRAL</sequence>
<organism evidence="1 2">
    <name type="scientific">Rhizobium leguminosarum</name>
    <dbReference type="NCBI Taxonomy" id="384"/>
    <lineage>
        <taxon>Bacteria</taxon>
        <taxon>Pseudomonadati</taxon>
        <taxon>Pseudomonadota</taxon>
        <taxon>Alphaproteobacteria</taxon>
        <taxon>Hyphomicrobiales</taxon>
        <taxon>Rhizobiaceae</taxon>
        <taxon>Rhizobium/Agrobacterium group</taxon>
        <taxon>Rhizobium</taxon>
    </lineage>
</organism>
<dbReference type="AlphaFoldDB" id="A0A4Q1UE88"/>